<dbReference type="Proteomes" id="UP001237642">
    <property type="component" value="Unassembled WGS sequence"/>
</dbReference>
<evidence type="ECO:0000256" key="4">
    <source>
        <dbReference type="ARBA" id="ARBA00022729"/>
    </source>
</evidence>
<comment type="caution">
    <text evidence="9">The sequence shown here is derived from an EMBL/GenBank/DDBJ whole genome shotgun (WGS) entry which is preliminary data.</text>
</comment>
<evidence type="ECO:0000256" key="7">
    <source>
        <dbReference type="RuleBase" id="RU003827"/>
    </source>
</evidence>
<reference evidence="9" key="1">
    <citation type="submission" date="2023-02" db="EMBL/GenBank/DDBJ databases">
        <title>Genome of toxic invasive species Heracleum sosnowskyi carries increased number of genes despite the absence of recent whole-genome duplications.</title>
        <authorList>
            <person name="Schelkunov M."/>
            <person name="Shtratnikova V."/>
            <person name="Makarenko M."/>
            <person name="Klepikova A."/>
            <person name="Omelchenko D."/>
            <person name="Novikova G."/>
            <person name="Obukhova E."/>
            <person name="Bogdanov V."/>
            <person name="Penin A."/>
            <person name="Logacheva M."/>
        </authorList>
    </citation>
    <scope>NUCLEOTIDE SEQUENCE</scope>
    <source>
        <strain evidence="9">Hsosn_3</strain>
        <tissue evidence="9">Leaf</tissue>
    </source>
</reference>
<evidence type="ECO:0000256" key="6">
    <source>
        <dbReference type="ARBA" id="ARBA00023136"/>
    </source>
</evidence>
<keyword evidence="3 7" id="KW-0812">Transmembrane</keyword>
<feature type="domain" description="GOLD" evidence="8">
    <location>
        <begin position="41"/>
        <end position="127"/>
    </location>
</feature>
<comment type="similarity">
    <text evidence="2 7">Belongs to the EMP24/GP25L family.</text>
</comment>
<proteinExistence type="inferred from homology"/>
<dbReference type="EMBL" id="JAUIZM010000001">
    <property type="protein sequence ID" value="KAK1404958.1"/>
    <property type="molecule type" value="Genomic_DNA"/>
</dbReference>
<protein>
    <submittedName>
        <fullName evidence="9">Transmembrane emp24 domain-containing protein p24beta2</fullName>
    </submittedName>
</protein>
<dbReference type="PROSITE" id="PS50866">
    <property type="entry name" value="GOLD"/>
    <property type="match status" value="1"/>
</dbReference>
<dbReference type="InterPro" id="IPR009038">
    <property type="entry name" value="GOLD_dom"/>
</dbReference>
<sequence>MIRYLKMGKIVEQIAGVAVIVMVLSEIMGGVAGLRIMLEKEECLSHKVDHGATVRASFVVVKVHGWRQSMNAGADLVVTGPSGEQIRDFRDKTSEMFEFVSNKDGVYRFCFTNKSPFYETIDFDVHSSYFFHYEEHAKDEHFKPLLEVISKLEDALYKVRYEQHWLWAQTDRQAIVNEKMGNRAVYKAVFESAALMGASGLQVYLLRRLFNRRLEMSRF</sequence>
<gene>
    <name evidence="9" type="ORF">POM88_004563</name>
</gene>
<keyword evidence="6" id="KW-0472">Membrane</keyword>
<accession>A0AAD8NEJ4</accession>
<dbReference type="SMART" id="SM01190">
    <property type="entry name" value="EMP24_GP25L"/>
    <property type="match status" value="1"/>
</dbReference>
<reference evidence="9" key="2">
    <citation type="submission" date="2023-05" db="EMBL/GenBank/DDBJ databases">
        <authorList>
            <person name="Schelkunov M.I."/>
        </authorList>
    </citation>
    <scope>NUCLEOTIDE SEQUENCE</scope>
    <source>
        <strain evidence="9">Hsosn_3</strain>
        <tissue evidence="9">Leaf</tissue>
    </source>
</reference>
<dbReference type="InterPro" id="IPR015720">
    <property type="entry name" value="Emp24-like"/>
</dbReference>
<keyword evidence="4" id="KW-0732">Signal</keyword>
<keyword evidence="5" id="KW-1133">Transmembrane helix</keyword>
<dbReference type="GO" id="GO:0016020">
    <property type="term" value="C:membrane"/>
    <property type="evidence" value="ECO:0007669"/>
    <property type="project" value="UniProtKB-SubCell"/>
</dbReference>
<evidence type="ECO:0000313" key="9">
    <source>
        <dbReference type="EMBL" id="KAK1404958.1"/>
    </source>
</evidence>
<evidence type="ECO:0000259" key="8">
    <source>
        <dbReference type="PROSITE" id="PS50866"/>
    </source>
</evidence>
<dbReference type="AlphaFoldDB" id="A0AAD8NEJ4"/>
<evidence type="ECO:0000256" key="1">
    <source>
        <dbReference type="ARBA" id="ARBA00004479"/>
    </source>
</evidence>
<organism evidence="9 10">
    <name type="scientific">Heracleum sosnowskyi</name>
    <dbReference type="NCBI Taxonomy" id="360622"/>
    <lineage>
        <taxon>Eukaryota</taxon>
        <taxon>Viridiplantae</taxon>
        <taxon>Streptophyta</taxon>
        <taxon>Embryophyta</taxon>
        <taxon>Tracheophyta</taxon>
        <taxon>Spermatophyta</taxon>
        <taxon>Magnoliopsida</taxon>
        <taxon>eudicotyledons</taxon>
        <taxon>Gunneridae</taxon>
        <taxon>Pentapetalae</taxon>
        <taxon>asterids</taxon>
        <taxon>campanulids</taxon>
        <taxon>Apiales</taxon>
        <taxon>Apiaceae</taxon>
        <taxon>Apioideae</taxon>
        <taxon>apioid superclade</taxon>
        <taxon>Tordylieae</taxon>
        <taxon>Tordyliinae</taxon>
        <taxon>Heracleum</taxon>
    </lineage>
</organism>
<name>A0AAD8NEJ4_9APIA</name>
<comment type="subcellular location">
    <subcellularLocation>
        <location evidence="1 7">Membrane</location>
        <topology evidence="1 7">Single-pass type I membrane protein</topology>
    </subcellularLocation>
</comment>
<keyword evidence="10" id="KW-1185">Reference proteome</keyword>
<dbReference type="PANTHER" id="PTHR22811">
    <property type="entry name" value="TRANSMEMBRANE EMP24 DOMAIN-CONTAINING PROTEIN"/>
    <property type="match status" value="1"/>
</dbReference>
<evidence type="ECO:0000313" key="10">
    <source>
        <dbReference type="Proteomes" id="UP001237642"/>
    </source>
</evidence>
<evidence type="ECO:0000256" key="5">
    <source>
        <dbReference type="ARBA" id="ARBA00022989"/>
    </source>
</evidence>
<evidence type="ECO:0000256" key="3">
    <source>
        <dbReference type="ARBA" id="ARBA00022692"/>
    </source>
</evidence>
<evidence type="ECO:0000256" key="2">
    <source>
        <dbReference type="ARBA" id="ARBA00007104"/>
    </source>
</evidence>
<dbReference type="Pfam" id="PF01105">
    <property type="entry name" value="EMP24_GP25L"/>
    <property type="match status" value="1"/>
</dbReference>